<evidence type="ECO:0000259" key="1">
    <source>
        <dbReference type="Pfam" id="PF02721"/>
    </source>
</evidence>
<dbReference type="eggNOG" id="ENOG502SGZM">
    <property type="taxonomic scope" value="Eukaryota"/>
</dbReference>
<feature type="domain" description="Replication protein A 70 kDa DNA-binding subunit B/D first OB fold" evidence="1">
    <location>
        <begin position="19"/>
        <end position="107"/>
    </location>
</feature>
<dbReference type="Gene3D" id="2.40.50.140">
    <property type="entry name" value="Nucleic acid-binding proteins"/>
    <property type="match status" value="1"/>
</dbReference>
<evidence type="ECO:0000313" key="2">
    <source>
        <dbReference type="EMBL" id="ESQ33198.1"/>
    </source>
</evidence>
<proteinExistence type="predicted"/>
<dbReference type="Gramene" id="ESQ33198">
    <property type="protein sequence ID" value="ESQ33198"/>
    <property type="gene ID" value="EUTSA_v10005644mg"/>
</dbReference>
<dbReference type="KEGG" id="eus:EUTSA_v10005644mg"/>
<accession>V4L0F0</accession>
<dbReference type="OMA" id="WPARNIK"/>
<dbReference type="EMBL" id="KI517748">
    <property type="protein sequence ID" value="ESQ33198.1"/>
    <property type="molecule type" value="Genomic_DNA"/>
</dbReference>
<dbReference type="Pfam" id="PF02721">
    <property type="entry name" value="DUF223"/>
    <property type="match status" value="1"/>
</dbReference>
<gene>
    <name evidence="2" type="ORF">EUTSA_v10005644mg</name>
</gene>
<reference evidence="2 3" key="1">
    <citation type="journal article" date="2013" name="Front. Plant Sci.">
        <title>The Reference Genome of the Halophytic Plant Eutrema salsugineum.</title>
        <authorList>
            <person name="Yang R."/>
            <person name="Jarvis D.E."/>
            <person name="Chen H."/>
            <person name="Beilstein M.A."/>
            <person name="Grimwood J."/>
            <person name="Jenkins J."/>
            <person name="Shu S."/>
            <person name="Prochnik S."/>
            <person name="Xin M."/>
            <person name="Ma C."/>
            <person name="Schmutz J."/>
            <person name="Wing R.A."/>
            <person name="Mitchell-Olds T."/>
            <person name="Schumaker K.S."/>
            <person name="Wang X."/>
        </authorList>
    </citation>
    <scope>NUCLEOTIDE SEQUENCE [LARGE SCALE GENOMIC DNA]</scope>
</reference>
<dbReference type="InterPro" id="IPR012340">
    <property type="entry name" value="NA-bd_OB-fold"/>
</dbReference>
<name>V4L0F0_EUTSA</name>
<sequence>MEAPYVPFALLKSGRLNQRLVARLLRFWPARNIKKGGQLMGVDLLLLDEKSTLMQGSIHVHHLPVFQSLLVEGSLYAISGFEVTRSSTRFKLTDFHMSIRFTADTAMVRVEQSLCNIPTEHFRFRSYDQLLALGNTNSELPGMGVQRMLIHLRIERY</sequence>
<dbReference type="STRING" id="72664.V4L0F0"/>
<dbReference type="InterPro" id="IPR003871">
    <property type="entry name" value="RFA1B/D_OB_1st"/>
</dbReference>
<dbReference type="Proteomes" id="UP000030689">
    <property type="component" value="Unassembled WGS sequence"/>
</dbReference>
<dbReference type="CDD" id="cd04480">
    <property type="entry name" value="RPA1_DBD_A_like"/>
    <property type="match status" value="1"/>
</dbReference>
<organism evidence="2 3">
    <name type="scientific">Eutrema salsugineum</name>
    <name type="common">Saltwater cress</name>
    <name type="synonym">Sisymbrium salsugineum</name>
    <dbReference type="NCBI Taxonomy" id="72664"/>
    <lineage>
        <taxon>Eukaryota</taxon>
        <taxon>Viridiplantae</taxon>
        <taxon>Streptophyta</taxon>
        <taxon>Embryophyta</taxon>
        <taxon>Tracheophyta</taxon>
        <taxon>Spermatophyta</taxon>
        <taxon>Magnoliopsida</taxon>
        <taxon>eudicotyledons</taxon>
        <taxon>Gunneridae</taxon>
        <taxon>Pentapetalae</taxon>
        <taxon>rosids</taxon>
        <taxon>malvids</taxon>
        <taxon>Brassicales</taxon>
        <taxon>Brassicaceae</taxon>
        <taxon>Eutremeae</taxon>
        <taxon>Eutrema</taxon>
    </lineage>
</organism>
<dbReference type="PANTHER" id="PTHR47165:SF4">
    <property type="entry name" value="OS03G0429900 PROTEIN"/>
    <property type="match status" value="1"/>
</dbReference>
<dbReference type="SUPFAM" id="SSF50249">
    <property type="entry name" value="Nucleic acid-binding proteins"/>
    <property type="match status" value="1"/>
</dbReference>
<protein>
    <recommendedName>
        <fullName evidence="1">Replication protein A 70 kDa DNA-binding subunit B/D first OB fold domain-containing protein</fullName>
    </recommendedName>
</protein>
<dbReference type="AlphaFoldDB" id="V4L0F0"/>
<keyword evidence="3" id="KW-1185">Reference proteome</keyword>
<evidence type="ECO:0000313" key="3">
    <source>
        <dbReference type="Proteomes" id="UP000030689"/>
    </source>
</evidence>
<dbReference type="PANTHER" id="PTHR47165">
    <property type="entry name" value="OS03G0429900 PROTEIN"/>
    <property type="match status" value="1"/>
</dbReference>